<keyword evidence="4 5" id="KW-0472">Membrane</keyword>
<evidence type="ECO:0000256" key="5">
    <source>
        <dbReference type="PROSITE-ProRule" id="PRU00205"/>
    </source>
</evidence>
<dbReference type="InterPro" id="IPR050846">
    <property type="entry name" value="TLCD"/>
</dbReference>
<keyword evidence="10" id="KW-1185">Reference proteome</keyword>
<feature type="transmembrane region" description="Helical" evidence="7">
    <location>
        <begin position="178"/>
        <end position="197"/>
    </location>
</feature>
<name>A0A6G1IKF6_9PLEO</name>
<keyword evidence="3 7" id="KW-1133">Transmembrane helix</keyword>
<dbReference type="PANTHER" id="PTHR13439:SF66">
    <property type="entry name" value="BCDNA.GH12326"/>
    <property type="match status" value="1"/>
</dbReference>
<evidence type="ECO:0000313" key="10">
    <source>
        <dbReference type="Proteomes" id="UP000799291"/>
    </source>
</evidence>
<dbReference type="InterPro" id="IPR006634">
    <property type="entry name" value="TLC-dom"/>
</dbReference>
<dbReference type="Proteomes" id="UP000799291">
    <property type="component" value="Unassembled WGS sequence"/>
</dbReference>
<dbReference type="AlphaFoldDB" id="A0A6G1IKF6"/>
<feature type="transmembrane region" description="Helical" evidence="7">
    <location>
        <begin position="222"/>
        <end position="243"/>
    </location>
</feature>
<feature type="domain" description="TLC" evidence="8">
    <location>
        <begin position="4"/>
        <end position="248"/>
    </location>
</feature>
<dbReference type="PROSITE" id="PS50922">
    <property type="entry name" value="TLC"/>
    <property type="match status" value="1"/>
</dbReference>
<dbReference type="EMBL" id="MU005612">
    <property type="protein sequence ID" value="KAF2678470.1"/>
    <property type="molecule type" value="Genomic_DNA"/>
</dbReference>
<dbReference type="GO" id="GO:0005783">
    <property type="term" value="C:endoplasmic reticulum"/>
    <property type="evidence" value="ECO:0007669"/>
    <property type="project" value="TreeGrafter"/>
</dbReference>
<organism evidence="9 10">
    <name type="scientific">Lentithecium fluviatile CBS 122367</name>
    <dbReference type="NCBI Taxonomy" id="1168545"/>
    <lineage>
        <taxon>Eukaryota</taxon>
        <taxon>Fungi</taxon>
        <taxon>Dikarya</taxon>
        <taxon>Ascomycota</taxon>
        <taxon>Pezizomycotina</taxon>
        <taxon>Dothideomycetes</taxon>
        <taxon>Pleosporomycetidae</taxon>
        <taxon>Pleosporales</taxon>
        <taxon>Massarineae</taxon>
        <taxon>Lentitheciaceae</taxon>
        <taxon>Lentithecium</taxon>
    </lineage>
</organism>
<evidence type="ECO:0000259" key="8">
    <source>
        <dbReference type="PROSITE" id="PS50922"/>
    </source>
</evidence>
<gene>
    <name evidence="9" type="ORF">K458DRAFT_139245</name>
</gene>
<evidence type="ECO:0000256" key="3">
    <source>
        <dbReference type="ARBA" id="ARBA00022989"/>
    </source>
</evidence>
<dbReference type="GO" id="GO:0055088">
    <property type="term" value="P:lipid homeostasis"/>
    <property type="evidence" value="ECO:0007669"/>
    <property type="project" value="TreeGrafter"/>
</dbReference>
<protein>
    <recommendedName>
        <fullName evidence="8">TLC domain-containing protein</fullName>
    </recommendedName>
</protein>
<feature type="compositionally biased region" description="Basic and acidic residues" evidence="6">
    <location>
        <begin position="50"/>
        <end position="62"/>
    </location>
</feature>
<keyword evidence="2 5" id="KW-0812">Transmembrane</keyword>
<comment type="subcellular location">
    <subcellularLocation>
        <location evidence="1">Membrane</location>
        <topology evidence="1">Multi-pass membrane protein</topology>
    </subcellularLocation>
</comment>
<evidence type="ECO:0000256" key="7">
    <source>
        <dbReference type="SAM" id="Phobius"/>
    </source>
</evidence>
<dbReference type="Pfam" id="PF03798">
    <property type="entry name" value="TRAM_LAG1_CLN8"/>
    <property type="match status" value="1"/>
</dbReference>
<evidence type="ECO:0000256" key="1">
    <source>
        <dbReference type="ARBA" id="ARBA00004141"/>
    </source>
</evidence>
<sequence>MQNQPDLVAINKAVSALHATATSVVAVYLLNYSSWTIPSRQPTTARHSHRDNDRKGHPDDSRNPLISGRNLLANALTTWETVYLLYDTWFMVYATRKRMGLSSNSAALRIVAKRSPAVLAHHVLLASAFLVLQSYIVAGKERGLWVITAFILMNSSSPVMHLRWWLRRRSGKPSTAMDLALLTSFAGARFGVVLWILKRYGSYYHGLNAIQAYKVLRKECKIGTAMLVGFNGVWWTMLAYKVVRRNLKRWT</sequence>
<evidence type="ECO:0000256" key="6">
    <source>
        <dbReference type="SAM" id="MobiDB-lite"/>
    </source>
</evidence>
<evidence type="ECO:0000313" key="9">
    <source>
        <dbReference type="EMBL" id="KAF2678470.1"/>
    </source>
</evidence>
<dbReference type="PANTHER" id="PTHR13439">
    <property type="entry name" value="CT120 PROTEIN"/>
    <property type="match status" value="1"/>
</dbReference>
<dbReference type="GO" id="GO:0016020">
    <property type="term" value="C:membrane"/>
    <property type="evidence" value="ECO:0007669"/>
    <property type="project" value="UniProtKB-SubCell"/>
</dbReference>
<evidence type="ECO:0000256" key="2">
    <source>
        <dbReference type="ARBA" id="ARBA00022692"/>
    </source>
</evidence>
<feature type="region of interest" description="Disordered" evidence="6">
    <location>
        <begin position="39"/>
        <end position="63"/>
    </location>
</feature>
<reference evidence="9" key="1">
    <citation type="journal article" date="2020" name="Stud. Mycol.">
        <title>101 Dothideomycetes genomes: a test case for predicting lifestyles and emergence of pathogens.</title>
        <authorList>
            <person name="Haridas S."/>
            <person name="Albert R."/>
            <person name="Binder M."/>
            <person name="Bloem J."/>
            <person name="Labutti K."/>
            <person name="Salamov A."/>
            <person name="Andreopoulos B."/>
            <person name="Baker S."/>
            <person name="Barry K."/>
            <person name="Bills G."/>
            <person name="Bluhm B."/>
            <person name="Cannon C."/>
            <person name="Castanera R."/>
            <person name="Culley D."/>
            <person name="Daum C."/>
            <person name="Ezra D."/>
            <person name="Gonzalez J."/>
            <person name="Henrissat B."/>
            <person name="Kuo A."/>
            <person name="Liang C."/>
            <person name="Lipzen A."/>
            <person name="Lutzoni F."/>
            <person name="Magnuson J."/>
            <person name="Mondo S."/>
            <person name="Nolan M."/>
            <person name="Ohm R."/>
            <person name="Pangilinan J."/>
            <person name="Park H.-J."/>
            <person name="Ramirez L."/>
            <person name="Alfaro M."/>
            <person name="Sun H."/>
            <person name="Tritt A."/>
            <person name="Yoshinaga Y."/>
            <person name="Zwiers L.-H."/>
            <person name="Turgeon B."/>
            <person name="Goodwin S."/>
            <person name="Spatafora J."/>
            <person name="Crous P."/>
            <person name="Grigoriev I."/>
        </authorList>
    </citation>
    <scope>NUCLEOTIDE SEQUENCE</scope>
    <source>
        <strain evidence="9">CBS 122367</strain>
    </source>
</reference>
<evidence type="ECO:0000256" key="4">
    <source>
        <dbReference type="ARBA" id="ARBA00023136"/>
    </source>
</evidence>
<proteinExistence type="predicted"/>
<accession>A0A6G1IKF6</accession>
<dbReference type="OrthoDB" id="10266980at2759"/>
<feature type="transmembrane region" description="Helical" evidence="7">
    <location>
        <begin position="144"/>
        <end position="166"/>
    </location>
</feature>
<feature type="transmembrane region" description="Helical" evidence="7">
    <location>
        <begin position="118"/>
        <end position="138"/>
    </location>
</feature>